<gene>
    <name evidence="1" type="ORF">AN1_LOCUS16937</name>
</gene>
<protein>
    <submittedName>
        <fullName evidence="1">Uncharacterized protein</fullName>
    </submittedName>
</protein>
<organism evidence="1 2">
    <name type="scientific">Arabidopsis thaliana</name>
    <name type="common">Mouse-ear cress</name>
    <dbReference type="NCBI Taxonomy" id="3702"/>
    <lineage>
        <taxon>Eukaryota</taxon>
        <taxon>Viridiplantae</taxon>
        <taxon>Streptophyta</taxon>
        <taxon>Embryophyta</taxon>
        <taxon>Tracheophyta</taxon>
        <taxon>Spermatophyta</taxon>
        <taxon>Magnoliopsida</taxon>
        <taxon>eudicotyledons</taxon>
        <taxon>Gunneridae</taxon>
        <taxon>Pentapetalae</taxon>
        <taxon>rosids</taxon>
        <taxon>malvids</taxon>
        <taxon>Brassicales</taxon>
        <taxon>Brassicaceae</taxon>
        <taxon>Camelineae</taxon>
        <taxon>Arabidopsis</taxon>
    </lineage>
</organism>
<name>A0A654FKY3_ARATH</name>
<dbReference type="EMBL" id="CACRSJ010000109">
    <property type="protein sequence ID" value="VYS61507.1"/>
    <property type="molecule type" value="Genomic_DNA"/>
</dbReference>
<dbReference type="Proteomes" id="UP000426265">
    <property type="component" value="Unassembled WGS sequence"/>
</dbReference>
<dbReference type="AlphaFoldDB" id="A0A654FKY3"/>
<dbReference type="ExpressionAtlas" id="A0A654FKY3">
    <property type="expression patterns" value="baseline and differential"/>
</dbReference>
<evidence type="ECO:0000313" key="2">
    <source>
        <dbReference type="Proteomes" id="UP000426265"/>
    </source>
</evidence>
<reference evidence="1 2" key="1">
    <citation type="submission" date="2019-11" db="EMBL/GenBank/DDBJ databases">
        <authorList>
            <person name="Jiao W.-B."/>
            <person name="Schneeberger K."/>
        </authorList>
    </citation>
    <scope>NUCLEOTIDE SEQUENCE [LARGE SCALE GENOMIC DNA]</scope>
    <source>
        <strain evidence="2">cv. An-1</strain>
    </source>
</reference>
<accession>A0A654FKY3</accession>
<evidence type="ECO:0000313" key="1">
    <source>
        <dbReference type="EMBL" id="VYS61507.1"/>
    </source>
</evidence>
<proteinExistence type="predicted"/>
<sequence>MMVNGSFGMKLMLIESLNLLKNTTVLEDQGKWNCEFGSKLWLCTRSVKDKITGVAREVTLSSKGFSPELQYKTQCDAIRYKWGLATLDGLHSDFDSTENFIGFIELGPDLRNRTVEPDTHPTSLRAGDGSYKVITNASEFHFLPP</sequence>